<feature type="non-terminal residue" evidence="1">
    <location>
        <position position="1"/>
    </location>
</feature>
<comment type="caution">
    <text evidence="1">The sequence shown here is derived from an EMBL/GenBank/DDBJ whole genome shotgun (WGS) entry which is preliminary data.</text>
</comment>
<name>A0A1Y1WZG6_9FUNG</name>
<organism evidence="1 2">
    <name type="scientific">Basidiobolus meristosporus CBS 931.73</name>
    <dbReference type="NCBI Taxonomy" id="1314790"/>
    <lineage>
        <taxon>Eukaryota</taxon>
        <taxon>Fungi</taxon>
        <taxon>Fungi incertae sedis</taxon>
        <taxon>Zoopagomycota</taxon>
        <taxon>Entomophthoromycotina</taxon>
        <taxon>Basidiobolomycetes</taxon>
        <taxon>Basidiobolales</taxon>
        <taxon>Basidiobolaceae</taxon>
        <taxon>Basidiobolus</taxon>
    </lineage>
</organism>
<reference evidence="1 2" key="1">
    <citation type="submission" date="2016-07" db="EMBL/GenBank/DDBJ databases">
        <title>Pervasive Adenine N6-methylation of Active Genes in Fungi.</title>
        <authorList>
            <consortium name="DOE Joint Genome Institute"/>
            <person name="Mondo S.J."/>
            <person name="Dannebaum R.O."/>
            <person name="Kuo R.C."/>
            <person name="Labutti K."/>
            <person name="Haridas S."/>
            <person name="Kuo A."/>
            <person name="Salamov A."/>
            <person name="Ahrendt S.R."/>
            <person name="Lipzen A."/>
            <person name="Sullivan W."/>
            <person name="Andreopoulos W.B."/>
            <person name="Clum A."/>
            <person name="Lindquist E."/>
            <person name="Daum C."/>
            <person name="Ramamoorthy G.K."/>
            <person name="Gryganskyi A."/>
            <person name="Culley D."/>
            <person name="Magnuson J.K."/>
            <person name="James T.Y."/>
            <person name="O'Malley M.A."/>
            <person name="Stajich J.E."/>
            <person name="Spatafora J.W."/>
            <person name="Visel A."/>
            <person name="Grigoriev I.V."/>
        </authorList>
    </citation>
    <scope>NUCLEOTIDE SEQUENCE [LARGE SCALE GENOMIC DNA]</scope>
    <source>
        <strain evidence="1 2">CBS 931.73</strain>
    </source>
</reference>
<dbReference type="OrthoDB" id="166585at2759"/>
<keyword evidence="2" id="KW-1185">Reference proteome</keyword>
<protein>
    <submittedName>
        <fullName evidence="1">Uncharacterized protein</fullName>
    </submittedName>
</protein>
<dbReference type="SMART" id="SM00706">
    <property type="entry name" value="TECPR"/>
    <property type="match status" value="5"/>
</dbReference>
<dbReference type="Pfam" id="PF19193">
    <property type="entry name" value="Tectonin"/>
    <property type="match status" value="1"/>
</dbReference>
<dbReference type="InParanoid" id="A0A1Y1WZG6"/>
<feature type="non-terminal residue" evidence="1">
    <location>
        <position position="175"/>
    </location>
</feature>
<dbReference type="InterPro" id="IPR006624">
    <property type="entry name" value="Beta-propeller_rpt_TECPR"/>
</dbReference>
<accession>A0A1Y1WZG6</accession>
<evidence type="ECO:0000313" key="2">
    <source>
        <dbReference type="Proteomes" id="UP000193498"/>
    </source>
</evidence>
<evidence type="ECO:0000313" key="1">
    <source>
        <dbReference type="EMBL" id="ORX78977.1"/>
    </source>
</evidence>
<dbReference type="AlphaFoldDB" id="A0A1Y1WZG6"/>
<dbReference type="Proteomes" id="UP000193498">
    <property type="component" value="Unassembled WGS sequence"/>
</dbReference>
<dbReference type="EMBL" id="MCFE01000802">
    <property type="protein sequence ID" value="ORX78977.1"/>
    <property type="molecule type" value="Genomic_DNA"/>
</dbReference>
<proteinExistence type="predicted"/>
<sequence length="175" mass="19527">WKPVSGQFTCISVGMRNNIWAVDVEGDAYYQLQDNVWVKDGKSHGFKCVNVGSDGVIWGLDLSGYLWQRAENGWRNVQGNLKSIAVGNAENIWAITVYNQVYQYTSQYGWKIVPRVRLNSITVGNDGAIWGTDSFMDVYRYAGNGKFTTESGKLRSVHTGNSNNIWGLGSDGSVW</sequence>
<gene>
    <name evidence="1" type="ORF">K493DRAFT_157866</name>
</gene>